<dbReference type="RefSeq" id="XP_004992584.1">
    <property type="nucleotide sequence ID" value="XM_004992527.1"/>
</dbReference>
<dbReference type="KEGG" id="sre:PTSG_07163"/>
<dbReference type="EMBL" id="GL832970">
    <property type="protein sequence ID" value="EGD74939.1"/>
    <property type="molecule type" value="Genomic_DNA"/>
</dbReference>
<sequence>MNASSSGSGSGGGSGSALASRTAALGVTAGHHQVHEDEDQQHEDDPILLELSQLSQQRAADLAQFRYTRQTLEAGERRG</sequence>
<reference evidence="2" key="1">
    <citation type="submission" date="2009-08" db="EMBL/GenBank/DDBJ databases">
        <title>Annotation of Salpingoeca rosetta.</title>
        <authorList>
            <consortium name="The Broad Institute Genome Sequencing Platform"/>
            <person name="Russ C."/>
            <person name="Cuomo C."/>
            <person name="Burger G."/>
            <person name="Gray M.W."/>
            <person name="Holland P.W.H."/>
            <person name="King N."/>
            <person name="Lang F.B.F."/>
            <person name="Roger A.J."/>
            <person name="Ruiz-Trillo I."/>
            <person name="Young S.K."/>
            <person name="Zeng Q."/>
            <person name="Gargeya S."/>
            <person name="Alvarado L."/>
            <person name="Berlin A."/>
            <person name="Chapman S.B."/>
            <person name="Chen Z."/>
            <person name="Freedman E."/>
            <person name="Gellesch M."/>
            <person name="Goldberg J."/>
            <person name="Griggs A."/>
            <person name="Gujja S."/>
            <person name="Heilman E."/>
            <person name="Heiman D."/>
            <person name="Howarth C."/>
            <person name="Mehta T."/>
            <person name="Neiman D."/>
            <person name="Pearson M."/>
            <person name="Roberts A."/>
            <person name="Saif S."/>
            <person name="Shea T."/>
            <person name="Shenoy N."/>
            <person name="Sisk P."/>
            <person name="Stolte C."/>
            <person name="Sykes S."/>
            <person name="White J."/>
            <person name="Yandava C."/>
            <person name="Haas B."/>
            <person name="Nusbaum C."/>
            <person name="Birren B."/>
        </authorList>
    </citation>
    <scope>NUCLEOTIDE SEQUENCE [LARGE SCALE GENOMIC DNA]</scope>
    <source>
        <strain evidence="2">ATCC 50818</strain>
    </source>
</reference>
<evidence type="ECO:0000256" key="1">
    <source>
        <dbReference type="SAM" id="MobiDB-lite"/>
    </source>
</evidence>
<dbReference type="GeneID" id="16073153"/>
<evidence type="ECO:0000313" key="2">
    <source>
        <dbReference type="EMBL" id="EGD74939.1"/>
    </source>
</evidence>
<keyword evidence="3" id="KW-1185">Reference proteome</keyword>
<organism evidence="3">
    <name type="scientific">Salpingoeca rosetta (strain ATCC 50818 / BSB-021)</name>
    <dbReference type="NCBI Taxonomy" id="946362"/>
    <lineage>
        <taxon>Eukaryota</taxon>
        <taxon>Choanoflagellata</taxon>
        <taxon>Craspedida</taxon>
        <taxon>Salpingoecidae</taxon>
        <taxon>Salpingoeca</taxon>
    </lineage>
</organism>
<evidence type="ECO:0000313" key="3">
    <source>
        <dbReference type="Proteomes" id="UP000007799"/>
    </source>
</evidence>
<dbReference type="InParanoid" id="F2UE89"/>
<dbReference type="AlphaFoldDB" id="F2UE89"/>
<accession>F2UE89</accession>
<gene>
    <name evidence="2" type="ORF">PTSG_07163</name>
</gene>
<name>F2UE89_SALR5</name>
<proteinExistence type="predicted"/>
<dbReference type="Proteomes" id="UP000007799">
    <property type="component" value="Unassembled WGS sequence"/>
</dbReference>
<feature type="region of interest" description="Disordered" evidence="1">
    <location>
        <begin position="1"/>
        <end position="45"/>
    </location>
</feature>
<protein>
    <submittedName>
        <fullName evidence="2">Uncharacterized protein</fullName>
    </submittedName>
</protein>